<dbReference type="GO" id="GO:0016747">
    <property type="term" value="F:acyltransferase activity, transferring groups other than amino-acyl groups"/>
    <property type="evidence" value="ECO:0007669"/>
    <property type="project" value="InterPro"/>
</dbReference>
<dbReference type="SUPFAM" id="SSF55729">
    <property type="entry name" value="Acyl-CoA N-acyltransferases (Nat)"/>
    <property type="match status" value="1"/>
</dbReference>
<dbReference type="AlphaFoldDB" id="A0A370HWP9"/>
<dbReference type="Pfam" id="PF00583">
    <property type="entry name" value="Acetyltransf_1"/>
    <property type="match status" value="1"/>
</dbReference>
<sequence>MTIDPIPFPPADLAPDVRFERLHASNDADVAFAYEVKREAIGPHVVQRWGRWDHEFQWALHLKRFAERCFFRIVRDGRAVGTVALTQAGDHIRLDEFYLVPELHRQGLGTRVLDHILALADEAGMPVRLQYLKWNPVGSLYRRHGFLPVGETDTHFMLERPKRQP</sequence>
<name>A0A370HWP9_9HYPH</name>
<feature type="domain" description="N-acetyltransferase" evidence="3">
    <location>
        <begin position="20"/>
        <end position="165"/>
    </location>
</feature>
<keyword evidence="1 4" id="KW-0808">Transferase</keyword>
<dbReference type="CDD" id="cd04301">
    <property type="entry name" value="NAT_SF"/>
    <property type="match status" value="1"/>
</dbReference>
<dbReference type="Gene3D" id="3.40.630.30">
    <property type="match status" value="1"/>
</dbReference>
<dbReference type="PROSITE" id="PS51186">
    <property type="entry name" value="GNAT"/>
    <property type="match status" value="1"/>
</dbReference>
<dbReference type="PANTHER" id="PTHR43877">
    <property type="entry name" value="AMINOALKYLPHOSPHONATE N-ACETYLTRANSFERASE-RELATED-RELATED"/>
    <property type="match status" value="1"/>
</dbReference>
<dbReference type="RefSeq" id="WP_245429715.1">
    <property type="nucleotide sequence ID" value="NZ_QQBB01000001.1"/>
</dbReference>
<evidence type="ECO:0000313" key="5">
    <source>
        <dbReference type="Proteomes" id="UP000254925"/>
    </source>
</evidence>
<evidence type="ECO:0000256" key="2">
    <source>
        <dbReference type="ARBA" id="ARBA00023315"/>
    </source>
</evidence>
<proteinExistence type="predicted"/>
<organism evidence="4 5">
    <name type="scientific">Microvirga subterranea</name>
    <dbReference type="NCBI Taxonomy" id="186651"/>
    <lineage>
        <taxon>Bacteria</taxon>
        <taxon>Pseudomonadati</taxon>
        <taxon>Pseudomonadota</taxon>
        <taxon>Alphaproteobacteria</taxon>
        <taxon>Hyphomicrobiales</taxon>
        <taxon>Methylobacteriaceae</taxon>
        <taxon>Microvirga</taxon>
    </lineage>
</organism>
<accession>A0A370HWP9</accession>
<dbReference type="InterPro" id="IPR016181">
    <property type="entry name" value="Acyl_CoA_acyltransferase"/>
</dbReference>
<dbReference type="InterPro" id="IPR050832">
    <property type="entry name" value="Bact_Acetyltransf"/>
</dbReference>
<evidence type="ECO:0000256" key="1">
    <source>
        <dbReference type="ARBA" id="ARBA00022679"/>
    </source>
</evidence>
<keyword evidence="2" id="KW-0012">Acyltransferase</keyword>
<dbReference type="EMBL" id="QQBB01000001">
    <property type="protein sequence ID" value="RDI62381.1"/>
    <property type="molecule type" value="Genomic_DNA"/>
</dbReference>
<reference evidence="4 5" key="1">
    <citation type="submission" date="2018-07" db="EMBL/GenBank/DDBJ databases">
        <title>Genomic Encyclopedia of Type Strains, Phase IV (KMG-IV): sequencing the most valuable type-strain genomes for metagenomic binning, comparative biology and taxonomic classification.</title>
        <authorList>
            <person name="Goeker M."/>
        </authorList>
    </citation>
    <scope>NUCLEOTIDE SEQUENCE [LARGE SCALE GENOMIC DNA]</scope>
    <source>
        <strain evidence="4 5">DSM 14364</strain>
    </source>
</reference>
<dbReference type="PANTHER" id="PTHR43877:SF2">
    <property type="entry name" value="AMINOALKYLPHOSPHONATE N-ACETYLTRANSFERASE-RELATED"/>
    <property type="match status" value="1"/>
</dbReference>
<gene>
    <name evidence="4" type="ORF">DES45_101651</name>
</gene>
<protein>
    <submittedName>
        <fullName evidence="4">Acetyltransferase (GNAT) family protein</fullName>
    </submittedName>
</protein>
<evidence type="ECO:0000313" key="4">
    <source>
        <dbReference type="EMBL" id="RDI62381.1"/>
    </source>
</evidence>
<keyword evidence="5" id="KW-1185">Reference proteome</keyword>
<dbReference type="Proteomes" id="UP000254925">
    <property type="component" value="Unassembled WGS sequence"/>
</dbReference>
<evidence type="ECO:0000259" key="3">
    <source>
        <dbReference type="PROSITE" id="PS51186"/>
    </source>
</evidence>
<comment type="caution">
    <text evidence="4">The sequence shown here is derived from an EMBL/GenBank/DDBJ whole genome shotgun (WGS) entry which is preliminary data.</text>
</comment>
<dbReference type="InterPro" id="IPR000182">
    <property type="entry name" value="GNAT_dom"/>
</dbReference>